<reference evidence="2" key="1">
    <citation type="submission" date="2021-02" db="EMBL/GenBank/DDBJ databases">
        <authorList>
            <person name="Nowell W R."/>
        </authorList>
    </citation>
    <scope>NUCLEOTIDE SEQUENCE</scope>
</reference>
<evidence type="ECO:0000313" key="2">
    <source>
        <dbReference type="EMBL" id="CAF1005831.1"/>
    </source>
</evidence>
<protein>
    <submittedName>
        <fullName evidence="2">Uncharacterized protein</fullName>
    </submittedName>
</protein>
<comment type="caution">
    <text evidence="2">The sequence shown here is derived from an EMBL/GenBank/DDBJ whole genome shotgun (WGS) entry which is preliminary data.</text>
</comment>
<feature type="region of interest" description="Disordered" evidence="1">
    <location>
        <begin position="28"/>
        <end position="78"/>
    </location>
</feature>
<dbReference type="AlphaFoldDB" id="A0A814H7M3"/>
<proteinExistence type="predicted"/>
<dbReference type="Proteomes" id="UP000663852">
    <property type="component" value="Unassembled WGS sequence"/>
</dbReference>
<dbReference type="EMBL" id="CAJNOJ010000063">
    <property type="protein sequence ID" value="CAF1005831.1"/>
    <property type="molecule type" value="Genomic_DNA"/>
</dbReference>
<organism evidence="2 3">
    <name type="scientific">Adineta ricciae</name>
    <name type="common">Rotifer</name>
    <dbReference type="NCBI Taxonomy" id="249248"/>
    <lineage>
        <taxon>Eukaryota</taxon>
        <taxon>Metazoa</taxon>
        <taxon>Spiralia</taxon>
        <taxon>Gnathifera</taxon>
        <taxon>Rotifera</taxon>
        <taxon>Eurotatoria</taxon>
        <taxon>Bdelloidea</taxon>
        <taxon>Adinetida</taxon>
        <taxon>Adinetidae</taxon>
        <taxon>Adineta</taxon>
    </lineage>
</organism>
<evidence type="ECO:0000256" key="1">
    <source>
        <dbReference type="SAM" id="MobiDB-lite"/>
    </source>
</evidence>
<feature type="compositionally biased region" description="Basic and acidic residues" evidence="1">
    <location>
        <begin position="28"/>
        <end position="46"/>
    </location>
</feature>
<dbReference type="OrthoDB" id="10052354at2759"/>
<evidence type="ECO:0000313" key="3">
    <source>
        <dbReference type="Proteomes" id="UP000663852"/>
    </source>
</evidence>
<sequence>MSVNEDQPHHYDIQAGLALFNNHVVHRTTLDGEEKSNDRPTERKDSTTAAPTPPSPKTTQTSNVKLVGSNRFFIPVKK</sequence>
<name>A0A814H7M3_ADIRI</name>
<accession>A0A814H7M3</accession>
<gene>
    <name evidence="2" type="ORF">EDS130_LOCUS15124</name>
</gene>